<dbReference type="EC" id="2.7.4.26" evidence="2"/>
<dbReference type="GO" id="GO:0005524">
    <property type="term" value="F:ATP binding"/>
    <property type="evidence" value="ECO:0007669"/>
    <property type="project" value="UniProtKB-KW"/>
</dbReference>
<organism evidence="13 14">
    <name type="scientific">Geotrypetes seraphini</name>
    <name type="common">Gaboon caecilian</name>
    <name type="synonym">Caecilia seraphini</name>
    <dbReference type="NCBI Taxonomy" id="260995"/>
    <lineage>
        <taxon>Eukaryota</taxon>
        <taxon>Metazoa</taxon>
        <taxon>Chordata</taxon>
        <taxon>Craniata</taxon>
        <taxon>Vertebrata</taxon>
        <taxon>Euteleostomi</taxon>
        <taxon>Amphibia</taxon>
        <taxon>Gymnophiona</taxon>
        <taxon>Geotrypetes</taxon>
    </lineage>
</organism>
<sequence length="281" mass="29898">MAALHCIVKLGGSAVTHKDCFESLKVEALQRAAGIVHALHRRGQRCIIVHGAGSFGHFQAKEFNVSKGSMEYSVDADYLRRGLCLTRLSVTKLNHLVTEELVKHGIPAVGISPFGAWKAAGEEVVRADVAAVLEALEAGYVPVLHGDAVLDVKQHCCILSGDTIIEILSQELSPKHVVFLTDVDGIYDQPPDNPDAKLVDSIVTHLDGTFEPDVLTSALPHDITGGVKLKIQTATSIVAKSRGAVTVFICKLESESAEGACTQGEIRTGQGTKIFLAASTS</sequence>
<feature type="binding site" evidence="10">
    <location>
        <position position="53"/>
    </location>
    <ligand>
        <name>ATP</name>
        <dbReference type="ChEBI" id="CHEBI:30616"/>
    </ligand>
</feature>
<evidence type="ECO:0000256" key="10">
    <source>
        <dbReference type="PIRSR" id="PIRSR016496-1"/>
    </source>
</evidence>
<gene>
    <name evidence="14" type="primary">LOC117347485</name>
</gene>
<dbReference type="GO" id="GO:0005829">
    <property type="term" value="C:cytosol"/>
    <property type="evidence" value="ECO:0007669"/>
    <property type="project" value="TreeGrafter"/>
</dbReference>
<keyword evidence="13" id="KW-1185">Reference proteome</keyword>
<evidence type="ECO:0000256" key="7">
    <source>
        <dbReference type="ARBA" id="ARBA00022840"/>
    </source>
</evidence>
<dbReference type="Gene3D" id="3.40.1160.10">
    <property type="entry name" value="Acetylglutamate kinase-like"/>
    <property type="match status" value="1"/>
</dbReference>
<feature type="domain" description="Aspartate/glutamate/uridylate kinase" evidence="12">
    <location>
        <begin position="6"/>
        <end position="248"/>
    </location>
</feature>
<evidence type="ECO:0000313" key="14">
    <source>
        <dbReference type="RefSeq" id="XP_033774386.1"/>
    </source>
</evidence>
<dbReference type="Pfam" id="PF00696">
    <property type="entry name" value="AA_kinase"/>
    <property type="match status" value="1"/>
</dbReference>
<dbReference type="InParanoid" id="A0A6P8PFJ6"/>
<dbReference type="OrthoDB" id="1934954at2759"/>
<protein>
    <recommendedName>
        <fullName evidence="3">Isopentenyl phosphate kinase</fullName>
        <ecNumber evidence="2">2.7.4.26</ecNumber>
    </recommendedName>
</protein>
<dbReference type="PIRSF" id="PIRSF016496">
    <property type="entry name" value="Kin_FomA"/>
    <property type="match status" value="1"/>
</dbReference>
<keyword evidence="8" id="KW-0414">Isoprene biosynthesis</keyword>
<dbReference type="GeneID" id="117347485"/>
<evidence type="ECO:0000256" key="8">
    <source>
        <dbReference type="ARBA" id="ARBA00023229"/>
    </source>
</evidence>
<feature type="site" description="Transition state stabilizer" evidence="11">
    <location>
        <position position="18"/>
    </location>
</feature>
<evidence type="ECO:0000256" key="11">
    <source>
        <dbReference type="PIRSR" id="PIRSR016496-2"/>
    </source>
</evidence>
<dbReference type="PANTHER" id="PTHR43654:SF1">
    <property type="entry name" value="ISOPENTENYL PHOSPHATE KINASE"/>
    <property type="match status" value="1"/>
</dbReference>
<feature type="binding site" evidence="10">
    <location>
        <position position="226"/>
    </location>
    <ligand>
        <name>ATP</name>
        <dbReference type="ChEBI" id="CHEBI:30616"/>
    </ligand>
</feature>
<evidence type="ECO:0000256" key="2">
    <source>
        <dbReference type="ARBA" id="ARBA00012908"/>
    </source>
</evidence>
<comment type="similarity">
    <text evidence="1">Belongs to the isopentenyl phosphate kinase family.</text>
</comment>
<keyword evidence="7 10" id="KW-0067">ATP-binding</keyword>
<dbReference type="RefSeq" id="XP_033774386.1">
    <property type="nucleotide sequence ID" value="XM_033918495.1"/>
</dbReference>
<dbReference type="CDD" id="cd04241">
    <property type="entry name" value="AAK_FomA-like"/>
    <property type="match status" value="1"/>
</dbReference>
<evidence type="ECO:0000256" key="9">
    <source>
        <dbReference type="ARBA" id="ARBA00049063"/>
    </source>
</evidence>
<keyword evidence="4" id="KW-0808">Transferase</keyword>
<dbReference type="GO" id="GO:0102043">
    <property type="term" value="F:isopentenyl phosphate kinase activity"/>
    <property type="evidence" value="ECO:0007669"/>
    <property type="project" value="UniProtKB-EC"/>
</dbReference>
<evidence type="ECO:0000256" key="5">
    <source>
        <dbReference type="ARBA" id="ARBA00022741"/>
    </source>
</evidence>
<evidence type="ECO:0000313" key="13">
    <source>
        <dbReference type="Proteomes" id="UP000515159"/>
    </source>
</evidence>
<dbReference type="NCBIfam" id="NF040647">
    <property type="entry name" value="IPPK_Arch"/>
    <property type="match status" value="1"/>
</dbReference>
<dbReference type="InterPro" id="IPR024192">
    <property type="entry name" value="Fosfomycin_R_FomA-type"/>
</dbReference>
<dbReference type="GO" id="GO:0016114">
    <property type="term" value="P:terpenoid biosynthetic process"/>
    <property type="evidence" value="ECO:0007669"/>
    <property type="project" value="TreeGrafter"/>
</dbReference>
<dbReference type="KEGG" id="gsh:117347485"/>
<name>A0A6P8PFJ6_GEOSA</name>
<evidence type="ECO:0000256" key="6">
    <source>
        <dbReference type="ARBA" id="ARBA00022777"/>
    </source>
</evidence>
<dbReference type="SUPFAM" id="SSF53633">
    <property type="entry name" value="Carbamate kinase-like"/>
    <property type="match status" value="1"/>
</dbReference>
<dbReference type="PANTHER" id="PTHR43654">
    <property type="entry name" value="GLUTAMATE 5-KINASE"/>
    <property type="match status" value="1"/>
</dbReference>
<keyword evidence="6" id="KW-0418">Kinase</keyword>
<accession>A0A6P8PFJ6</accession>
<evidence type="ECO:0000256" key="3">
    <source>
        <dbReference type="ARBA" id="ARBA00017267"/>
    </source>
</evidence>
<proteinExistence type="inferred from homology"/>
<reference evidence="14" key="1">
    <citation type="submission" date="2025-08" db="UniProtKB">
        <authorList>
            <consortium name="RefSeq"/>
        </authorList>
    </citation>
    <scope>IDENTIFICATION</scope>
</reference>
<evidence type="ECO:0000259" key="12">
    <source>
        <dbReference type="Pfam" id="PF00696"/>
    </source>
</evidence>
<keyword evidence="5 10" id="KW-0547">Nucleotide-binding</keyword>
<feature type="binding site" evidence="10">
    <location>
        <position position="161"/>
    </location>
    <ligand>
        <name>substrate</name>
    </ligand>
</feature>
<dbReference type="Proteomes" id="UP000515159">
    <property type="component" value="Chromosome 13"/>
</dbReference>
<evidence type="ECO:0000256" key="4">
    <source>
        <dbReference type="ARBA" id="ARBA00022679"/>
    </source>
</evidence>
<dbReference type="AlphaFoldDB" id="A0A6P8PFJ6"/>
<dbReference type="GO" id="GO:0016301">
    <property type="term" value="F:kinase activity"/>
    <property type="evidence" value="ECO:0007669"/>
    <property type="project" value="UniProtKB-KW"/>
</dbReference>
<dbReference type="InterPro" id="IPR036393">
    <property type="entry name" value="AceGlu_kinase-like_sf"/>
</dbReference>
<feature type="binding site" evidence="10">
    <location>
        <position position="230"/>
    </location>
    <ligand>
        <name>ATP</name>
        <dbReference type="ChEBI" id="CHEBI:30616"/>
    </ligand>
</feature>
<feature type="binding site" evidence="10">
    <location>
        <position position="182"/>
    </location>
    <ligand>
        <name>ATP</name>
        <dbReference type="ChEBI" id="CHEBI:30616"/>
    </ligand>
</feature>
<evidence type="ECO:0000256" key="1">
    <source>
        <dbReference type="ARBA" id="ARBA00010540"/>
    </source>
</evidence>
<feature type="binding site" evidence="10">
    <location>
        <begin position="9"/>
        <end position="13"/>
    </location>
    <ligand>
        <name>ATP</name>
        <dbReference type="ChEBI" id="CHEBI:30616"/>
    </ligand>
</feature>
<feature type="binding site" evidence="10">
    <location>
        <position position="57"/>
    </location>
    <ligand>
        <name>substrate</name>
    </ligand>
</feature>
<feature type="binding site" evidence="10">
    <location>
        <position position="52"/>
    </location>
    <ligand>
        <name>substrate</name>
    </ligand>
</feature>
<comment type="catalytic activity">
    <reaction evidence="9">
        <text>isopentenyl phosphate + ATP = isopentenyl diphosphate + ADP</text>
        <dbReference type="Rhea" id="RHEA:33963"/>
        <dbReference type="ChEBI" id="CHEBI:30616"/>
        <dbReference type="ChEBI" id="CHEBI:65078"/>
        <dbReference type="ChEBI" id="CHEBI:128769"/>
        <dbReference type="ChEBI" id="CHEBI:456216"/>
        <dbReference type="EC" id="2.7.4.26"/>
    </reaction>
</comment>
<dbReference type="InterPro" id="IPR001048">
    <property type="entry name" value="Asp/Glu/Uridylate_kinase"/>
</dbReference>